<organism evidence="9 10">
    <name type="scientific">Oikopleura dioica</name>
    <name type="common">Tunicate</name>
    <dbReference type="NCBI Taxonomy" id="34765"/>
    <lineage>
        <taxon>Eukaryota</taxon>
        <taxon>Metazoa</taxon>
        <taxon>Chordata</taxon>
        <taxon>Tunicata</taxon>
        <taxon>Appendicularia</taxon>
        <taxon>Copelata</taxon>
        <taxon>Oikopleuridae</taxon>
        <taxon>Oikopleura</taxon>
    </lineage>
</organism>
<dbReference type="Gene3D" id="1.10.287.110">
    <property type="entry name" value="DnaJ domain"/>
    <property type="match status" value="1"/>
</dbReference>
<comment type="similarity">
    <text evidence="7">Belongs to the TIM14 family.</text>
</comment>
<keyword evidence="4" id="KW-1133">Transmembrane helix</keyword>
<keyword evidence="2" id="KW-0812">Transmembrane</keyword>
<evidence type="ECO:0000256" key="3">
    <source>
        <dbReference type="ARBA" id="ARBA00022792"/>
    </source>
</evidence>
<dbReference type="SUPFAM" id="SSF46565">
    <property type="entry name" value="Chaperone J-domain"/>
    <property type="match status" value="1"/>
</dbReference>
<reference evidence="9 10" key="1">
    <citation type="submission" date="2021-04" db="EMBL/GenBank/DDBJ databases">
        <authorList>
            <person name="Bliznina A."/>
        </authorList>
    </citation>
    <scope>NUCLEOTIDE SEQUENCE [LARGE SCALE GENOMIC DNA]</scope>
</reference>
<dbReference type="InterPro" id="IPR036869">
    <property type="entry name" value="J_dom_sf"/>
</dbReference>
<gene>
    <name evidence="9" type="ORF">OKIOD_LOCUS2732</name>
</gene>
<evidence type="ECO:0000256" key="6">
    <source>
        <dbReference type="ARBA" id="ARBA00023136"/>
    </source>
</evidence>
<sequence>MEFALLAIGGGLIALSKSKNVAQMENAAKNISRNMGNSKGLMDNITKLVQSHEHAGGFKEQMDKAEALKILGCPLDAEKDQINKHARVLQLANHPDRGGSPYISNKINEAKDLLLKKNQGGVFGEKK</sequence>
<dbReference type="SMART" id="SM00271">
    <property type="entry name" value="DnaJ"/>
    <property type="match status" value="1"/>
</dbReference>
<dbReference type="CDD" id="cd06257">
    <property type="entry name" value="DnaJ"/>
    <property type="match status" value="1"/>
</dbReference>
<keyword evidence="5" id="KW-0496">Mitochondrion</keyword>
<name>A0ABN7RYT3_OIKDI</name>
<dbReference type="InterPro" id="IPR001623">
    <property type="entry name" value="DnaJ_domain"/>
</dbReference>
<keyword evidence="10" id="KW-1185">Reference proteome</keyword>
<evidence type="ECO:0000256" key="7">
    <source>
        <dbReference type="ARBA" id="ARBA00038105"/>
    </source>
</evidence>
<keyword evidence="6" id="KW-0472">Membrane</keyword>
<accession>A0ABN7RYT3</accession>
<feature type="domain" description="J" evidence="8">
    <location>
        <begin position="65"/>
        <end position="119"/>
    </location>
</feature>
<evidence type="ECO:0000313" key="9">
    <source>
        <dbReference type="EMBL" id="CAG5086318.1"/>
    </source>
</evidence>
<proteinExistence type="inferred from homology"/>
<evidence type="ECO:0000259" key="8">
    <source>
        <dbReference type="SMART" id="SM00271"/>
    </source>
</evidence>
<comment type="subcellular location">
    <subcellularLocation>
        <location evidence="1">Mitochondrion inner membrane</location>
        <topology evidence="1">Single-pass membrane protein</topology>
    </subcellularLocation>
</comment>
<evidence type="ECO:0000256" key="1">
    <source>
        <dbReference type="ARBA" id="ARBA00004434"/>
    </source>
</evidence>
<evidence type="ECO:0000256" key="5">
    <source>
        <dbReference type="ARBA" id="ARBA00023128"/>
    </source>
</evidence>
<dbReference type="EMBL" id="OU015568">
    <property type="protein sequence ID" value="CAG5086318.1"/>
    <property type="molecule type" value="Genomic_DNA"/>
</dbReference>
<keyword evidence="3" id="KW-0999">Mitochondrion inner membrane</keyword>
<dbReference type="PANTHER" id="PTHR12763:SF28">
    <property type="entry name" value="GEO10507P1-RELATED"/>
    <property type="match status" value="1"/>
</dbReference>
<protein>
    <submittedName>
        <fullName evidence="9">Oidioi.mRNA.OKI2018_I69.PAR.g11174.t1.cds</fullName>
    </submittedName>
</protein>
<evidence type="ECO:0000313" key="10">
    <source>
        <dbReference type="Proteomes" id="UP001158576"/>
    </source>
</evidence>
<dbReference type="PANTHER" id="PTHR12763">
    <property type="match status" value="1"/>
</dbReference>
<evidence type="ECO:0000256" key="2">
    <source>
        <dbReference type="ARBA" id="ARBA00022692"/>
    </source>
</evidence>
<dbReference type="Proteomes" id="UP001158576">
    <property type="component" value="Chromosome PAR"/>
</dbReference>
<evidence type="ECO:0000256" key="4">
    <source>
        <dbReference type="ARBA" id="ARBA00022989"/>
    </source>
</evidence>